<dbReference type="Proteomes" id="UP000035489">
    <property type="component" value="Unassembled WGS sequence"/>
</dbReference>
<dbReference type="InterPro" id="IPR051907">
    <property type="entry name" value="DoxX-like_oxidoreductase"/>
</dbReference>
<dbReference type="OrthoDB" id="9808524at2"/>
<feature type="transmembrane region" description="Helical" evidence="7">
    <location>
        <begin position="102"/>
        <end position="123"/>
    </location>
</feature>
<evidence type="ECO:0000256" key="4">
    <source>
        <dbReference type="ARBA" id="ARBA00022692"/>
    </source>
</evidence>
<dbReference type="PANTHER" id="PTHR33452:SF4">
    <property type="entry name" value="BLL4328 PROTEIN"/>
    <property type="match status" value="1"/>
</dbReference>
<dbReference type="GO" id="GO:0005886">
    <property type="term" value="C:plasma membrane"/>
    <property type="evidence" value="ECO:0007669"/>
    <property type="project" value="UniProtKB-SubCell"/>
</dbReference>
<accession>A0A0H1RE46</accession>
<sequence length="131" mass="13975">MKTTSLESVWSPRLLSVLRIIAALIFMAHGTQKILGFPTGASPEMFSLPWIAGVLELFGGALLVLGLFVRPVAFVLSGLMASAYWIAHAPKSVFPALNGGDAAILYCFVFLYFVAAGGGVWSLDNLLGKSR</sequence>
<evidence type="ECO:0000313" key="9">
    <source>
        <dbReference type="Proteomes" id="UP000035489"/>
    </source>
</evidence>
<keyword evidence="6 7" id="KW-0472">Membrane</keyword>
<evidence type="ECO:0000256" key="7">
    <source>
        <dbReference type="SAM" id="Phobius"/>
    </source>
</evidence>
<comment type="subcellular location">
    <subcellularLocation>
        <location evidence="1">Cell membrane</location>
        <topology evidence="1">Multi-pass membrane protein</topology>
    </subcellularLocation>
</comment>
<dbReference type="STRING" id="1225564.AA309_10220"/>
<keyword evidence="5 7" id="KW-1133">Transmembrane helix</keyword>
<dbReference type="AlphaFoldDB" id="A0A0H1RE46"/>
<evidence type="ECO:0000313" key="8">
    <source>
        <dbReference type="EMBL" id="KLK93161.1"/>
    </source>
</evidence>
<organism evidence="8 9">
    <name type="scientific">Microvirga vignae</name>
    <dbReference type="NCBI Taxonomy" id="1225564"/>
    <lineage>
        <taxon>Bacteria</taxon>
        <taxon>Pseudomonadati</taxon>
        <taxon>Pseudomonadota</taxon>
        <taxon>Alphaproteobacteria</taxon>
        <taxon>Hyphomicrobiales</taxon>
        <taxon>Methylobacteriaceae</taxon>
        <taxon>Microvirga</taxon>
    </lineage>
</organism>
<feature type="transmembrane region" description="Helical" evidence="7">
    <location>
        <begin position="46"/>
        <end position="65"/>
    </location>
</feature>
<proteinExistence type="inferred from homology"/>
<dbReference type="Pfam" id="PF07681">
    <property type="entry name" value="DoxX"/>
    <property type="match status" value="1"/>
</dbReference>
<keyword evidence="3" id="KW-1003">Cell membrane</keyword>
<reference evidence="8 9" key="1">
    <citation type="submission" date="2015-05" db="EMBL/GenBank/DDBJ databases">
        <title>Draft genome sequence of Microvirga vignae strain BR3299, a novel nitrogen fixing bacteria isolated from Brazil semi-aired region.</title>
        <authorList>
            <person name="Zilli J.E."/>
            <person name="Passos S.R."/>
            <person name="Leite J."/>
            <person name="Baldani J.I."/>
            <person name="Xavier G.R."/>
            <person name="Rumjaneck N.G."/>
            <person name="Simoes-Araujo J.L."/>
        </authorList>
    </citation>
    <scope>NUCLEOTIDE SEQUENCE [LARGE SCALE GENOMIC DNA]</scope>
    <source>
        <strain evidence="8 9">BR3299</strain>
    </source>
</reference>
<keyword evidence="9" id="KW-1185">Reference proteome</keyword>
<keyword evidence="4 7" id="KW-0812">Transmembrane</keyword>
<dbReference type="PATRIC" id="fig|1225564.3.peg.2701"/>
<comment type="caution">
    <text evidence="8">The sequence shown here is derived from an EMBL/GenBank/DDBJ whole genome shotgun (WGS) entry which is preliminary data.</text>
</comment>
<evidence type="ECO:0000256" key="1">
    <source>
        <dbReference type="ARBA" id="ARBA00004651"/>
    </source>
</evidence>
<comment type="similarity">
    <text evidence="2">Belongs to the DoxX family.</text>
</comment>
<dbReference type="InterPro" id="IPR032808">
    <property type="entry name" value="DoxX"/>
</dbReference>
<gene>
    <name evidence="8" type="ORF">AA309_10220</name>
</gene>
<evidence type="ECO:0000256" key="3">
    <source>
        <dbReference type="ARBA" id="ARBA00022475"/>
    </source>
</evidence>
<name>A0A0H1RE46_9HYPH</name>
<feature type="transmembrane region" description="Helical" evidence="7">
    <location>
        <begin position="72"/>
        <end position="90"/>
    </location>
</feature>
<dbReference type="RefSeq" id="WP_047188916.1">
    <property type="nucleotide sequence ID" value="NZ_LCYG01000022.1"/>
</dbReference>
<dbReference type="PANTHER" id="PTHR33452">
    <property type="entry name" value="OXIDOREDUCTASE CATD-RELATED"/>
    <property type="match status" value="1"/>
</dbReference>
<evidence type="ECO:0000256" key="6">
    <source>
        <dbReference type="ARBA" id="ARBA00023136"/>
    </source>
</evidence>
<dbReference type="EMBL" id="LCYG01000022">
    <property type="protein sequence ID" value="KLK93161.1"/>
    <property type="molecule type" value="Genomic_DNA"/>
</dbReference>
<evidence type="ECO:0000256" key="2">
    <source>
        <dbReference type="ARBA" id="ARBA00006679"/>
    </source>
</evidence>
<protein>
    <submittedName>
        <fullName evidence="8">DoxX family protein</fullName>
    </submittedName>
</protein>
<evidence type="ECO:0000256" key="5">
    <source>
        <dbReference type="ARBA" id="ARBA00022989"/>
    </source>
</evidence>